<keyword evidence="2" id="KW-0547">Nucleotide-binding</keyword>
<dbReference type="AlphaFoldDB" id="A0A6J4IXW0"/>
<keyword evidence="2" id="KW-0067">ATP-binding</keyword>
<feature type="compositionally biased region" description="Basic residues" evidence="1">
    <location>
        <begin position="210"/>
        <end position="225"/>
    </location>
</feature>
<feature type="region of interest" description="Disordered" evidence="1">
    <location>
        <begin position="1"/>
        <end position="234"/>
    </location>
</feature>
<protein>
    <submittedName>
        <fullName evidence="2">Branched-chain amino acid transport ATP-binding protein LivF</fullName>
    </submittedName>
</protein>
<organism evidence="2">
    <name type="scientific">uncultured Acetobacteraceae bacterium</name>
    <dbReference type="NCBI Taxonomy" id="169975"/>
    <lineage>
        <taxon>Bacteria</taxon>
        <taxon>Pseudomonadati</taxon>
        <taxon>Pseudomonadota</taxon>
        <taxon>Alphaproteobacteria</taxon>
        <taxon>Acetobacterales</taxon>
        <taxon>Acetobacteraceae</taxon>
        <taxon>environmental samples</taxon>
    </lineage>
</organism>
<feature type="compositionally biased region" description="Low complexity" evidence="1">
    <location>
        <begin position="121"/>
        <end position="136"/>
    </location>
</feature>
<feature type="non-terminal residue" evidence="2">
    <location>
        <position position="234"/>
    </location>
</feature>
<gene>
    <name evidence="2" type="ORF">AVDCRST_MAG08-2738</name>
</gene>
<feature type="compositionally biased region" description="Gly residues" evidence="1">
    <location>
        <begin position="163"/>
        <end position="175"/>
    </location>
</feature>
<reference evidence="2" key="1">
    <citation type="submission" date="2020-02" db="EMBL/GenBank/DDBJ databases">
        <authorList>
            <person name="Meier V. D."/>
        </authorList>
    </citation>
    <scope>NUCLEOTIDE SEQUENCE</scope>
    <source>
        <strain evidence="2">AVDCRST_MAG08</strain>
    </source>
</reference>
<feature type="compositionally biased region" description="Basic and acidic residues" evidence="1">
    <location>
        <begin position="37"/>
        <end position="48"/>
    </location>
</feature>
<feature type="compositionally biased region" description="Basic and acidic residues" evidence="1">
    <location>
        <begin position="105"/>
        <end position="115"/>
    </location>
</feature>
<evidence type="ECO:0000256" key="1">
    <source>
        <dbReference type="SAM" id="MobiDB-lite"/>
    </source>
</evidence>
<feature type="compositionally biased region" description="Basic and acidic residues" evidence="1">
    <location>
        <begin position="137"/>
        <end position="155"/>
    </location>
</feature>
<accession>A0A6J4IXW0</accession>
<feature type="compositionally biased region" description="Basic residues" evidence="1">
    <location>
        <begin position="54"/>
        <end position="65"/>
    </location>
</feature>
<dbReference type="GO" id="GO:0005524">
    <property type="term" value="F:ATP binding"/>
    <property type="evidence" value="ECO:0007669"/>
    <property type="project" value="UniProtKB-KW"/>
</dbReference>
<name>A0A6J4IXW0_9PROT</name>
<feature type="non-terminal residue" evidence="2">
    <location>
        <position position="1"/>
    </location>
</feature>
<proteinExistence type="predicted"/>
<sequence>VERRGAGSPLRRRAGAERRHARPAAGRGPRRARPQRHGQDDAGARRDGPVLAAGHRRGSAARRRAVDRAAAAPRRQTRGRLGPARPSAVPEPVRDGAPHPAQAGRRPDGLDDGARLRGFSPPRGAPEAPGRPAFRGRAADARGRAGADGRPDLPLDGRTFGRAGAGNGAGAGDRGGAVARRRPRHPAGGAEPLQRPRRGRPRFGPGNRARGPRRLGRRRCLRSWRPHPVPGRAL</sequence>
<evidence type="ECO:0000313" key="2">
    <source>
        <dbReference type="EMBL" id="CAA9261917.1"/>
    </source>
</evidence>
<dbReference type="EMBL" id="CADCTG010000202">
    <property type="protein sequence ID" value="CAA9261917.1"/>
    <property type="molecule type" value="Genomic_DNA"/>
</dbReference>